<dbReference type="Proteomes" id="UP001331761">
    <property type="component" value="Unassembled WGS sequence"/>
</dbReference>
<feature type="non-terminal residue" evidence="2">
    <location>
        <position position="1"/>
    </location>
</feature>
<organism evidence="2 3">
    <name type="scientific">Trichostrongylus colubriformis</name>
    <name type="common">Black scour worm</name>
    <dbReference type="NCBI Taxonomy" id="6319"/>
    <lineage>
        <taxon>Eukaryota</taxon>
        <taxon>Metazoa</taxon>
        <taxon>Ecdysozoa</taxon>
        <taxon>Nematoda</taxon>
        <taxon>Chromadorea</taxon>
        <taxon>Rhabditida</taxon>
        <taxon>Rhabditina</taxon>
        <taxon>Rhabditomorpha</taxon>
        <taxon>Strongyloidea</taxon>
        <taxon>Trichostrongylidae</taxon>
        <taxon>Trichostrongylus</taxon>
    </lineage>
</organism>
<comment type="caution">
    <text evidence="2">The sequence shown here is derived from an EMBL/GenBank/DDBJ whole genome shotgun (WGS) entry which is preliminary data.</text>
</comment>
<name>A0AAN8ISV4_TRICO</name>
<evidence type="ECO:0000313" key="3">
    <source>
        <dbReference type="Proteomes" id="UP001331761"/>
    </source>
</evidence>
<sequence>RKNSGRRAKTNLCSSHLVWIFPHHNVYLNMLLAFSKVKKGPKNKGSSKETSTKAITKSS</sequence>
<dbReference type="AlphaFoldDB" id="A0AAN8ISV4"/>
<feature type="region of interest" description="Disordered" evidence="1">
    <location>
        <begin position="38"/>
        <end position="59"/>
    </location>
</feature>
<gene>
    <name evidence="2" type="ORF">GCK32_019182</name>
</gene>
<dbReference type="EMBL" id="WIXE01007608">
    <property type="protein sequence ID" value="KAK5980282.1"/>
    <property type="molecule type" value="Genomic_DNA"/>
</dbReference>
<evidence type="ECO:0000313" key="2">
    <source>
        <dbReference type="EMBL" id="KAK5980282.1"/>
    </source>
</evidence>
<accession>A0AAN8ISV4</accession>
<proteinExistence type="predicted"/>
<reference evidence="2 3" key="1">
    <citation type="submission" date="2019-10" db="EMBL/GenBank/DDBJ databases">
        <title>Assembly and Annotation for the nematode Trichostrongylus colubriformis.</title>
        <authorList>
            <person name="Martin J."/>
        </authorList>
    </citation>
    <scope>NUCLEOTIDE SEQUENCE [LARGE SCALE GENOMIC DNA]</scope>
    <source>
        <strain evidence="2">G859</strain>
        <tissue evidence="2">Whole worm</tissue>
    </source>
</reference>
<evidence type="ECO:0000256" key="1">
    <source>
        <dbReference type="SAM" id="MobiDB-lite"/>
    </source>
</evidence>
<protein>
    <submittedName>
        <fullName evidence="2">Uncharacterized protein</fullName>
    </submittedName>
</protein>
<keyword evidence="3" id="KW-1185">Reference proteome</keyword>